<evidence type="ECO:0000313" key="6">
    <source>
        <dbReference type="Proteomes" id="UP000310200"/>
    </source>
</evidence>
<feature type="non-terminal residue" evidence="5">
    <location>
        <position position="207"/>
    </location>
</feature>
<evidence type="ECO:0000256" key="2">
    <source>
        <dbReference type="ARBA" id="ARBA00022540"/>
    </source>
</evidence>
<proteinExistence type="predicted"/>
<feature type="domain" description="Eukaryotic translation initiation factor 3 subunit C N-terminal" evidence="4">
    <location>
        <begin position="114"/>
        <end position="207"/>
    </location>
</feature>
<dbReference type="InterPro" id="IPR027516">
    <property type="entry name" value="EIF3C"/>
</dbReference>
<dbReference type="GO" id="GO:0003743">
    <property type="term" value="F:translation initiation factor activity"/>
    <property type="evidence" value="ECO:0007669"/>
    <property type="project" value="UniProtKB-KW"/>
</dbReference>
<dbReference type="Pfam" id="PF05470">
    <property type="entry name" value="eIF-3c_N"/>
    <property type="match status" value="2"/>
</dbReference>
<name>A0A4V3SB27_9HYME</name>
<evidence type="ECO:0000256" key="1">
    <source>
        <dbReference type="ARBA" id="ARBA00022490"/>
    </source>
</evidence>
<evidence type="ECO:0000256" key="3">
    <source>
        <dbReference type="ARBA" id="ARBA00022917"/>
    </source>
</evidence>
<dbReference type="InterPro" id="IPR008905">
    <property type="entry name" value="EIF3C_N_dom"/>
</dbReference>
<dbReference type="GO" id="GO:0003723">
    <property type="term" value="F:RNA binding"/>
    <property type="evidence" value="ECO:0007669"/>
    <property type="project" value="InterPro"/>
</dbReference>
<gene>
    <name evidence="5" type="ORF">DBV15_03117</name>
</gene>
<dbReference type="PANTHER" id="PTHR13937:SF0">
    <property type="entry name" value="EUKARYOTIC TRANSLATION INITIATION FACTOR 3 SUBUNIT C-RELATED"/>
    <property type="match status" value="1"/>
</dbReference>
<keyword evidence="1" id="KW-0963">Cytoplasm</keyword>
<dbReference type="AlphaFoldDB" id="A0A4V3SB27"/>
<protein>
    <submittedName>
        <fullName evidence="5">Eukaryotic translation initiation factor 3 subunit C</fullName>
    </submittedName>
</protein>
<dbReference type="GO" id="GO:0031369">
    <property type="term" value="F:translation initiation factor binding"/>
    <property type="evidence" value="ECO:0007669"/>
    <property type="project" value="InterPro"/>
</dbReference>
<accession>A0A4V3SB27</accession>
<dbReference type="Proteomes" id="UP000310200">
    <property type="component" value="Unassembled WGS sequence"/>
</dbReference>
<comment type="caution">
    <text evidence="5">The sequence shown here is derived from an EMBL/GenBank/DDBJ whole genome shotgun (WGS) entry which is preliminary data.</text>
</comment>
<keyword evidence="3" id="KW-0648">Protein biosynthesis</keyword>
<dbReference type="STRING" id="300112.A0A4V3SB27"/>
<evidence type="ECO:0000313" key="5">
    <source>
        <dbReference type="EMBL" id="TGZ51204.1"/>
    </source>
</evidence>
<keyword evidence="2 5" id="KW-0396">Initiation factor</keyword>
<organism evidence="5 6">
    <name type="scientific">Temnothorax longispinosus</name>
    <dbReference type="NCBI Taxonomy" id="300112"/>
    <lineage>
        <taxon>Eukaryota</taxon>
        <taxon>Metazoa</taxon>
        <taxon>Ecdysozoa</taxon>
        <taxon>Arthropoda</taxon>
        <taxon>Hexapoda</taxon>
        <taxon>Insecta</taxon>
        <taxon>Pterygota</taxon>
        <taxon>Neoptera</taxon>
        <taxon>Endopterygota</taxon>
        <taxon>Hymenoptera</taxon>
        <taxon>Apocrita</taxon>
        <taxon>Aculeata</taxon>
        <taxon>Formicoidea</taxon>
        <taxon>Formicidae</taxon>
        <taxon>Myrmicinae</taxon>
        <taxon>Temnothorax</taxon>
    </lineage>
</organism>
<sequence length="207" mass="24563">MLDMLLSNSDMVIAETITEEMEEFETTPYKIHGFVLTLVERLDEEFIKLLKECDPYSNEYVERLKDEKQIAAIIGKIQEYLERQGTVSELCRVYLRKIEHMYYKFDSNVMKQKEILYNRTITYLGLCAFRHANIKYAHNCLVDLMVTGKVKELLAQGLLPQRQHERSKEQEKIEKQRQMPFHMHINLELLECVYLVSAMLIEIPYMA</sequence>
<keyword evidence="6" id="KW-1185">Reference proteome</keyword>
<dbReference type="PANTHER" id="PTHR13937">
    <property type="entry name" value="EUKARYOTIC TRANSLATION INITATION FACTOR 3, SUBUNIT 8 EIF3S8 -RELATED"/>
    <property type="match status" value="1"/>
</dbReference>
<dbReference type="GO" id="GO:0005852">
    <property type="term" value="C:eukaryotic translation initiation factor 3 complex"/>
    <property type="evidence" value="ECO:0007669"/>
    <property type="project" value="InterPro"/>
</dbReference>
<feature type="domain" description="Eukaryotic translation initiation factor 3 subunit C N-terminal" evidence="4">
    <location>
        <begin position="1"/>
        <end position="109"/>
    </location>
</feature>
<dbReference type="EMBL" id="QBLH01001744">
    <property type="protein sequence ID" value="TGZ51204.1"/>
    <property type="molecule type" value="Genomic_DNA"/>
</dbReference>
<reference evidence="5 6" key="1">
    <citation type="journal article" date="2019" name="Philos. Trans. R. Soc. Lond., B, Biol. Sci.">
        <title>Ant behaviour and brain gene expression of defending hosts depend on the ecological success of the intruding social parasite.</title>
        <authorList>
            <person name="Kaur R."/>
            <person name="Stoldt M."/>
            <person name="Jongepier E."/>
            <person name="Feldmeyer B."/>
            <person name="Menzel F."/>
            <person name="Bornberg-Bauer E."/>
            <person name="Foitzik S."/>
        </authorList>
    </citation>
    <scope>NUCLEOTIDE SEQUENCE [LARGE SCALE GENOMIC DNA]</scope>
    <source>
        <tissue evidence="5">Whole body</tissue>
    </source>
</reference>
<evidence type="ECO:0000259" key="4">
    <source>
        <dbReference type="Pfam" id="PF05470"/>
    </source>
</evidence>